<evidence type="ECO:0000313" key="11">
    <source>
        <dbReference type="Proteomes" id="UP001431783"/>
    </source>
</evidence>
<evidence type="ECO:0000256" key="7">
    <source>
        <dbReference type="ARBA" id="ARBA00023136"/>
    </source>
</evidence>
<reference evidence="10 11" key="1">
    <citation type="submission" date="2023-03" db="EMBL/GenBank/DDBJ databases">
        <title>Genome insight into feeding habits of ladybird beetles.</title>
        <authorList>
            <person name="Li H.-S."/>
            <person name="Huang Y.-H."/>
            <person name="Pang H."/>
        </authorList>
    </citation>
    <scope>NUCLEOTIDE SEQUENCE [LARGE SCALE GENOMIC DNA]</scope>
    <source>
        <strain evidence="10">SYSU_2023b</strain>
        <tissue evidence="10">Whole body</tissue>
    </source>
</reference>
<name>A0AAW1UEI5_9CUCU</name>
<dbReference type="GO" id="GO:0006890">
    <property type="term" value="P:retrograde vesicle-mediated transport, Golgi to endoplasmic reticulum"/>
    <property type="evidence" value="ECO:0007669"/>
    <property type="project" value="TreeGrafter"/>
</dbReference>
<dbReference type="Pfam" id="PF10191">
    <property type="entry name" value="COG7"/>
    <property type="match status" value="2"/>
</dbReference>
<dbReference type="PANTHER" id="PTHR21443:SF0">
    <property type="entry name" value="CONSERVED OLIGOMERIC GOLGI COMPLEX SUBUNIT 7"/>
    <property type="match status" value="1"/>
</dbReference>
<evidence type="ECO:0000256" key="8">
    <source>
        <dbReference type="ARBA" id="ARBA00031345"/>
    </source>
</evidence>
<keyword evidence="9" id="KW-0175">Coiled coil</keyword>
<accession>A0AAW1UEI5</accession>
<dbReference type="EMBL" id="JARQZJ010000061">
    <property type="protein sequence ID" value="KAK9878962.1"/>
    <property type="molecule type" value="Genomic_DNA"/>
</dbReference>
<keyword evidence="4" id="KW-0813">Transport</keyword>
<dbReference type="AlphaFoldDB" id="A0AAW1UEI5"/>
<dbReference type="Proteomes" id="UP001431783">
    <property type="component" value="Unassembled WGS sequence"/>
</dbReference>
<evidence type="ECO:0000313" key="10">
    <source>
        <dbReference type="EMBL" id="KAK9878962.1"/>
    </source>
</evidence>
<feature type="coiled-coil region" evidence="9">
    <location>
        <begin position="70"/>
        <end position="97"/>
    </location>
</feature>
<evidence type="ECO:0000256" key="3">
    <source>
        <dbReference type="ARBA" id="ARBA00020984"/>
    </source>
</evidence>
<dbReference type="InterPro" id="IPR019335">
    <property type="entry name" value="COG7"/>
</dbReference>
<evidence type="ECO:0000256" key="9">
    <source>
        <dbReference type="SAM" id="Coils"/>
    </source>
</evidence>
<comment type="caution">
    <text evidence="10">The sequence shown here is derived from an EMBL/GenBank/DDBJ whole genome shotgun (WGS) entry which is preliminary data.</text>
</comment>
<dbReference type="GO" id="GO:0017119">
    <property type="term" value="C:Golgi transport complex"/>
    <property type="evidence" value="ECO:0007669"/>
    <property type="project" value="InterPro"/>
</dbReference>
<evidence type="ECO:0000256" key="4">
    <source>
        <dbReference type="ARBA" id="ARBA00022448"/>
    </source>
</evidence>
<gene>
    <name evidence="10" type="ORF">WA026_003781</name>
</gene>
<keyword evidence="6" id="KW-0333">Golgi apparatus</keyword>
<keyword evidence="5" id="KW-0653">Protein transport</keyword>
<sequence length="729" mass="84149">MDITAFSDDNFDTKGWINEILDCGENQSKKENYTVSLVMKLQLYVQQVNNALEQTSQEVLHSLPTIIRNTKHLQEEATALRQKMEMVHDEIIKIERETGKSINIIEELDNTKNQLDIAKQGLHESDNWAILVNDLEDAFDTKNIEQISNKIYSMQRSLKLLVNVSDYEDRKMQLEGLKNRLEALTSPSIVQAFTSNDAEQAKIYVDIFSSIERLPQLVKYYHKCQREMLMTKWRITFEREQDDCITQWMHNFYDLLISNWHTQNKWYNQVFANQSSLHSLIEIYISVLTSMDPSFDNCIDSALKQVSDKLNLLKEIKQITMQFCNSLSNLVKQTLHGKTESSQVLVLYQAVCNPLVSYVGNYAEYEKPYLLKKLSNMNIMADKLSDTIQNLGLSVNSVMDIAREAKNRCAEITENCGYCGLLIALRDFFSSYVDQYRVALRQIERNKKNVEDWATFQLSLSLLQNSGDMLLKMKQFEKEITETVLKDLNRKFENVQYKLLLLNDEDRREFDSLVKCVTEGTKLSLLDYVNNEFMTLCEDIHNTTYQIVLSPISSQFNVVQSAKTWKQFADSSFHSADLPDYSFTPQEYITEIGQYLMTLPQHLEPFLFRDNPSLTYVLKAIDQEYNVASDDESALATVFLKLVAKGTCQVFCDKILSICELNYEASRQLSHDIGYLGNVLQDLGLTLSENLQQLSVLLKLPTDQYHSQSSGYSARYVAAVRQMRNIPSN</sequence>
<dbReference type="GO" id="GO:0006886">
    <property type="term" value="P:intracellular protein transport"/>
    <property type="evidence" value="ECO:0007669"/>
    <property type="project" value="InterPro"/>
</dbReference>
<dbReference type="GO" id="GO:0000139">
    <property type="term" value="C:Golgi membrane"/>
    <property type="evidence" value="ECO:0007669"/>
    <property type="project" value="UniProtKB-SubCell"/>
</dbReference>
<evidence type="ECO:0000256" key="1">
    <source>
        <dbReference type="ARBA" id="ARBA00004395"/>
    </source>
</evidence>
<proteinExistence type="inferred from homology"/>
<protein>
    <recommendedName>
        <fullName evidence="3">Conserved oligomeric Golgi complex subunit 7</fullName>
    </recommendedName>
    <alternativeName>
        <fullName evidence="8">Component of oligomeric Golgi complex 7</fullName>
    </alternativeName>
</protein>
<comment type="subcellular location">
    <subcellularLocation>
        <location evidence="1">Golgi apparatus membrane</location>
        <topology evidence="1">Peripheral membrane protein</topology>
    </subcellularLocation>
</comment>
<evidence type="ECO:0000256" key="2">
    <source>
        <dbReference type="ARBA" id="ARBA00005831"/>
    </source>
</evidence>
<organism evidence="10 11">
    <name type="scientific">Henosepilachna vigintioctopunctata</name>
    <dbReference type="NCBI Taxonomy" id="420089"/>
    <lineage>
        <taxon>Eukaryota</taxon>
        <taxon>Metazoa</taxon>
        <taxon>Ecdysozoa</taxon>
        <taxon>Arthropoda</taxon>
        <taxon>Hexapoda</taxon>
        <taxon>Insecta</taxon>
        <taxon>Pterygota</taxon>
        <taxon>Neoptera</taxon>
        <taxon>Endopterygota</taxon>
        <taxon>Coleoptera</taxon>
        <taxon>Polyphaga</taxon>
        <taxon>Cucujiformia</taxon>
        <taxon>Coccinelloidea</taxon>
        <taxon>Coccinellidae</taxon>
        <taxon>Epilachninae</taxon>
        <taxon>Epilachnini</taxon>
        <taxon>Henosepilachna</taxon>
    </lineage>
</organism>
<keyword evidence="7" id="KW-0472">Membrane</keyword>
<evidence type="ECO:0000256" key="6">
    <source>
        <dbReference type="ARBA" id="ARBA00023034"/>
    </source>
</evidence>
<keyword evidence="11" id="KW-1185">Reference proteome</keyword>
<evidence type="ECO:0000256" key="5">
    <source>
        <dbReference type="ARBA" id="ARBA00022927"/>
    </source>
</evidence>
<dbReference type="PANTHER" id="PTHR21443">
    <property type="entry name" value="CONSERVED OLIGOMERIC GOLGI COMPLEX COMPONENT 7"/>
    <property type="match status" value="1"/>
</dbReference>
<comment type="similarity">
    <text evidence="2">Belongs to the COG7 family.</text>
</comment>
<dbReference type="GO" id="GO:0007030">
    <property type="term" value="P:Golgi organization"/>
    <property type="evidence" value="ECO:0007669"/>
    <property type="project" value="TreeGrafter"/>
</dbReference>